<dbReference type="GO" id="GO:0007602">
    <property type="term" value="P:phototransduction"/>
    <property type="evidence" value="ECO:0007669"/>
    <property type="project" value="UniProtKB-KW"/>
</dbReference>
<name>A0A0C6G2T4_9ODON</name>
<keyword evidence="9 15" id="KW-0472">Membrane</keyword>
<dbReference type="GO" id="GO:0007601">
    <property type="term" value="P:visual perception"/>
    <property type="evidence" value="ECO:0007669"/>
    <property type="project" value="UniProtKB-KW"/>
</dbReference>
<feature type="transmembrane region" description="Helical" evidence="15">
    <location>
        <begin position="171"/>
        <end position="193"/>
    </location>
</feature>
<sequence length="379" mass="42053">MSMMSGAGPSFSAYSWSGPNNFNGNMTVVDKVPPEILFLVDSHWYQFPPLNPLWHALLGFFISLLGFVSLCGNAVVIYVFCCTKSLRTPSNLFVVNLAISDFLLMATMAPMMTINCYFETWILGPFMCQIYGMFGSMFGCASIWTMTVIALDRYNVIVKGLSAKPLTNKSALFWIFQVWLNSSIWTVAPILGWNRYVPEGNMTSCGTDYLSKDWVSVSYIWAYSFFVYGLPLGIIIYAYWFIVKAVAAHERQMREQAKKMNVASLRSSEAQTTSAEIKLAKIAMMTISLWFMAWTPYLVINLAGLFSPASLSPLASIWGAVFAKANAVYNPIVYGISHPKYRAALYQKFPSLACTSASETETHSQGSAATAVSDEKTAA</sequence>
<dbReference type="FunFam" id="1.20.1070.10:FF:000044">
    <property type="entry name" value="Opsin, ultraviolet-sensitive"/>
    <property type="match status" value="1"/>
</dbReference>
<keyword evidence="10" id="KW-1015">Disulfide bond</keyword>
<evidence type="ECO:0000256" key="14">
    <source>
        <dbReference type="ARBA" id="ARBA00023305"/>
    </source>
</evidence>
<evidence type="ECO:0000256" key="1">
    <source>
        <dbReference type="ARBA" id="ARBA00004141"/>
    </source>
</evidence>
<evidence type="ECO:0000256" key="2">
    <source>
        <dbReference type="ARBA" id="ARBA00022543"/>
    </source>
</evidence>
<accession>A0A0C6G2T4</accession>
<dbReference type="EMBL" id="LC009124">
    <property type="protein sequence ID" value="BAQ54767.1"/>
    <property type="molecule type" value="mRNA"/>
</dbReference>
<evidence type="ECO:0000256" key="7">
    <source>
        <dbReference type="ARBA" id="ARBA00022991"/>
    </source>
</evidence>
<keyword evidence="12" id="KW-0325">Glycoprotein</keyword>
<feature type="transmembrane region" description="Helical" evidence="15">
    <location>
        <begin position="130"/>
        <end position="151"/>
    </location>
</feature>
<dbReference type="SUPFAM" id="SSF81321">
    <property type="entry name" value="Family A G protein-coupled receptor-like"/>
    <property type="match status" value="1"/>
</dbReference>
<feature type="domain" description="G-protein coupled receptors family 1 profile" evidence="16">
    <location>
        <begin position="72"/>
        <end position="334"/>
    </location>
</feature>
<feature type="transmembrane region" description="Helical" evidence="15">
    <location>
        <begin position="220"/>
        <end position="243"/>
    </location>
</feature>
<keyword evidence="5 15" id="KW-0681">Retinal protein</keyword>
<dbReference type="PROSITE" id="PS50262">
    <property type="entry name" value="G_PROTEIN_RECEP_F1_2"/>
    <property type="match status" value="1"/>
</dbReference>
<keyword evidence="14" id="KW-0844">Vision</keyword>
<comment type="similarity">
    <text evidence="15">Belongs to the G-protein coupled receptor 1 family. Opsin subfamily.</text>
</comment>
<dbReference type="Pfam" id="PF00001">
    <property type="entry name" value="7tm_1"/>
    <property type="match status" value="1"/>
</dbReference>
<dbReference type="InterPro" id="IPR050125">
    <property type="entry name" value="GPCR_opsins"/>
</dbReference>
<evidence type="ECO:0000256" key="8">
    <source>
        <dbReference type="ARBA" id="ARBA00023040"/>
    </source>
</evidence>
<protein>
    <submittedName>
        <fullName evidence="17">RhLWA1 protein</fullName>
    </submittedName>
</protein>
<evidence type="ECO:0000256" key="4">
    <source>
        <dbReference type="ARBA" id="ARBA00022692"/>
    </source>
</evidence>
<evidence type="ECO:0000256" key="9">
    <source>
        <dbReference type="ARBA" id="ARBA00023136"/>
    </source>
</evidence>
<evidence type="ECO:0000259" key="16">
    <source>
        <dbReference type="PROSITE" id="PS50262"/>
    </source>
</evidence>
<dbReference type="InterPro" id="IPR027430">
    <property type="entry name" value="Retinal_BS"/>
</dbReference>
<dbReference type="PRINTS" id="PR00238">
    <property type="entry name" value="OPSIN"/>
</dbReference>
<evidence type="ECO:0000256" key="13">
    <source>
        <dbReference type="ARBA" id="ARBA00023224"/>
    </source>
</evidence>
<keyword evidence="13 15" id="KW-0807">Transducer</keyword>
<evidence type="ECO:0000256" key="15">
    <source>
        <dbReference type="RuleBase" id="RU004951"/>
    </source>
</evidence>
<keyword evidence="4 15" id="KW-0812">Transmembrane</keyword>
<dbReference type="PRINTS" id="PR00578">
    <property type="entry name" value="OPSINLTRLEYE"/>
</dbReference>
<dbReference type="InterPro" id="IPR001760">
    <property type="entry name" value="Opsin"/>
</dbReference>
<keyword evidence="11 15" id="KW-0675">Receptor</keyword>
<dbReference type="Gene3D" id="1.20.1070.10">
    <property type="entry name" value="Rhodopsin 7-helix transmembrane proteins"/>
    <property type="match status" value="1"/>
</dbReference>
<dbReference type="PROSITE" id="PS00237">
    <property type="entry name" value="G_PROTEIN_RECEP_F1_1"/>
    <property type="match status" value="1"/>
</dbReference>
<dbReference type="GO" id="GO:0009881">
    <property type="term" value="F:photoreceptor activity"/>
    <property type="evidence" value="ECO:0007669"/>
    <property type="project" value="UniProtKB-KW"/>
</dbReference>
<gene>
    <name evidence="17" type="primary">RhLWA1</name>
</gene>
<dbReference type="InterPro" id="IPR001391">
    <property type="entry name" value="Opsin_lateye"/>
</dbReference>
<dbReference type="CDD" id="cd15079">
    <property type="entry name" value="7tmA_photoreceptors_insect"/>
    <property type="match status" value="1"/>
</dbReference>
<feature type="transmembrane region" description="Helical" evidence="15">
    <location>
        <begin position="53"/>
        <end position="80"/>
    </location>
</feature>
<proteinExistence type="evidence at transcript level"/>
<dbReference type="PANTHER" id="PTHR24240">
    <property type="entry name" value="OPSIN"/>
    <property type="match status" value="1"/>
</dbReference>
<evidence type="ECO:0000313" key="17">
    <source>
        <dbReference type="EMBL" id="BAQ54767.1"/>
    </source>
</evidence>
<comment type="subcellular location">
    <subcellularLocation>
        <location evidence="1 15">Membrane</location>
        <topology evidence="1 15">Multi-pass membrane protein</topology>
    </subcellularLocation>
</comment>
<organism evidence="17">
    <name type="scientific">Macromia amphigena</name>
    <dbReference type="NCBI Taxonomy" id="126165"/>
    <lineage>
        <taxon>Eukaryota</taxon>
        <taxon>Metazoa</taxon>
        <taxon>Ecdysozoa</taxon>
        <taxon>Arthropoda</taxon>
        <taxon>Hexapoda</taxon>
        <taxon>Insecta</taxon>
        <taxon>Pterygota</taxon>
        <taxon>Palaeoptera</taxon>
        <taxon>Odonata</taxon>
        <taxon>Epiprocta</taxon>
        <taxon>Anisoptera</taxon>
        <taxon>Libelluloidea</taxon>
        <taxon>Macromiidae</taxon>
        <taxon>Macromia</taxon>
    </lineage>
</organism>
<keyword evidence="6 15" id="KW-1133">Transmembrane helix</keyword>
<evidence type="ECO:0000256" key="3">
    <source>
        <dbReference type="ARBA" id="ARBA00022606"/>
    </source>
</evidence>
<comment type="caution">
    <text evidence="15">Lacks conserved residue(s) required for the propagation of feature annotation.</text>
</comment>
<reference evidence="17" key="1">
    <citation type="journal article" date="2015" name="Proc. Natl. Acad. Sci. U.S.A.">
        <title>Extraordinary diversity of visual opsin genes in dragonflies.</title>
        <authorList>
            <person name="Futahashi R."/>
            <person name="Kawahara-Miki R."/>
            <person name="Kinoshita M."/>
            <person name="Yoshitake K."/>
            <person name="Yajima S."/>
            <person name="Arikawa K."/>
            <person name="Fukatsu T."/>
        </authorList>
    </citation>
    <scope>NUCLEOTIDE SEQUENCE</scope>
</reference>
<dbReference type="InterPro" id="IPR000276">
    <property type="entry name" value="GPCR_Rhodpsn"/>
</dbReference>
<dbReference type="GO" id="GO:0016020">
    <property type="term" value="C:membrane"/>
    <property type="evidence" value="ECO:0007669"/>
    <property type="project" value="UniProtKB-SubCell"/>
</dbReference>
<dbReference type="PRINTS" id="PR00237">
    <property type="entry name" value="GPCRRHODOPSN"/>
</dbReference>
<keyword evidence="7 15" id="KW-0157">Chromophore</keyword>
<keyword evidence="3 15" id="KW-0716">Sensory transduction</keyword>
<dbReference type="GO" id="GO:0004930">
    <property type="term" value="F:G protein-coupled receptor activity"/>
    <property type="evidence" value="ECO:0007669"/>
    <property type="project" value="UniProtKB-KW"/>
</dbReference>
<dbReference type="PROSITE" id="PS00238">
    <property type="entry name" value="OPSIN"/>
    <property type="match status" value="1"/>
</dbReference>
<dbReference type="InterPro" id="IPR017452">
    <property type="entry name" value="GPCR_Rhodpsn_7TM"/>
</dbReference>
<feature type="transmembrane region" description="Helical" evidence="15">
    <location>
        <begin position="287"/>
        <end position="306"/>
    </location>
</feature>
<evidence type="ECO:0000256" key="11">
    <source>
        <dbReference type="ARBA" id="ARBA00023170"/>
    </source>
</evidence>
<evidence type="ECO:0000256" key="5">
    <source>
        <dbReference type="ARBA" id="ARBA00022925"/>
    </source>
</evidence>
<evidence type="ECO:0000256" key="12">
    <source>
        <dbReference type="ARBA" id="ARBA00023180"/>
    </source>
</evidence>
<dbReference type="AlphaFoldDB" id="A0A0C6G2T4"/>
<evidence type="ECO:0000256" key="10">
    <source>
        <dbReference type="ARBA" id="ARBA00023157"/>
    </source>
</evidence>
<keyword evidence="2 15" id="KW-0600">Photoreceptor protein</keyword>
<feature type="transmembrane region" description="Helical" evidence="15">
    <location>
        <begin position="92"/>
        <end position="110"/>
    </location>
</feature>
<keyword evidence="8 15" id="KW-0297">G-protein coupled receptor</keyword>
<evidence type="ECO:0000256" key="6">
    <source>
        <dbReference type="ARBA" id="ARBA00022989"/>
    </source>
</evidence>